<dbReference type="OrthoDB" id="5129755at2"/>
<keyword evidence="2" id="KW-0663">Pyridoxal phosphate</keyword>
<dbReference type="RefSeq" id="WP_075134093.1">
    <property type="nucleotide sequence ID" value="NZ_MSIF01000008.1"/>
</dbReference>
<evidence type="ECO:0000259" key="3">
    <source>
        <dbReference type="Pfam" id="PF00291"/>
    </source>
</evidence>
<evidence type="ECO:0000313" key="4">
    <source>
        <dbReference type="EMBL" id="OLF09702.1"/>
    </source>
</evidence>
<dbReference type="AlphaFoldDB" id="A0A7Z1AYG2"/>
<proteinExistence type="predicted"/>
<keyword evidence="5" id="KW-1185">Reference proteome</keyword>
<comment type="cofactor">
    <cofactor evidence="1">
        <name>pyridoxal 5'-phosphate</name>
        <dbReference type="ChEBI" id="CHEBI:597326"/>
    </cofactor>
</comment>
<evidence type="ECO:0000256" key="2">
    <source>
        <dbReference type="ARBA" id="ARBA00022898"/>
    </source>
</evidence>
<reference evidence="4 5" key="1">
    <citation type="submission" date="2016-12" db="EMBL/GenBank/DDBJ databases">
        <title>The draft genome sequence of Actinophytocola xinjiangensis.</title>
        <authorList>
            <person name="Wang W."/>
            <person name="Yuan L."/>
        </authorList>
    </citation>
    <scope>NUCLEOTIDE SEQUENCE [LARGE SCALE GENOMIC DNA]</scope>
    <source>
        <strain evidence="4 5">CGMCC 4.4663</strain>
    </source>
</reference>
<name>A0A7Z1AYG2_9PSEU</name>
<accession>A0A7Z1AYG2</accession>
<feature type="domain" description="Tryptophan synthase beta chain-like PALP" evidence="3">
    <location>
        <begin position="27"/>
        <end position="217"/>
    </location>
</feature>
<dbReference type="Gene3D" id="3.40.50.1100">
    <property type="match status" value="2"/>
</dbReference>
<evidence type="ECO:0000313" key="5">
    <source>
        <dbReference type="Proteomes" id="UP000185696"/>
    </source>
</evidence>
<dbReference type="GO" id="GO:1901605">
    <property type="term" value="P:alpha-amino acid metabolic process"/>
    <property type="evidence" value="ECO:0007669"/>
    <property type="project" value="UniProtKB-ARBA"/>
</dbReference>
<organism evidence="4 5">
    <name type="scientific">Actinophytocola xinjiangensis</name>
    <dbReference type="NCBI Taxonomy" id="485602"/>
    <lineage>
        <taxon>Bacteria</taxon>
        <taxon>Bacillati</taxon>
        <taxon>Actinomycetota</taxon>
        <taxon>Actinomycetes</taxon>
        <taxon>Pseudonocardiales</taxon>
        <taxon>Pseudonocardiaceae</taxon>
    </lineage>
</organism>
<evidence type="ECO:0000256" key="1">
    <source>
        <dbReference type="ARBA" id="ARBA00001933"/>
    </source>
</evidence>
<dbReference type="PANTHER" id="PTHR10314">
    <property type="entry name" value="CYSTATHIONINE BETA-SYNTHASE"/>
    <property type="match status" value="1"/>
</dbReference>
<dbReference type="EMBL" id="MSIF01000008">
    <property type="protein sequence ID" value="OLF09702.1"/>
    <property type="molecule type" value="Genomic_DNA"/>
</dbReference>
<dbReference type="InterPro" id="IPR036052">
    <property type="entry name" value="TrpB-like_PALP_sf"/>
</dbReference>
<comment type="caution">
    <text evidence="4">The sequence shown here is derived from an EMBL/GenBank/DDBJ whole genome shotgun (WGS) entry which is preliminary data.</text>
</comment>
<dbReference type="SUPFAM" id="SSF53686">
    <property type="entry name" value="Tryptophan synthase beta subunit-like PLP-dependent enzymes"/>
    <property type="match status" value="1"/>
</dbReference>
<dbReference type="Pfam" id="PF00291">
    <property type="entry name" value="PALP"/>
    <property type="match status" value="1"/>
</dbReference>
<dbReference type="Proteomes" id="UP000185696">
    <property type="component" value="Unassembled WGS sequence"/>
</dbReference>
<protein>
    <recommendedName>
        <fullName evidence="3">Tryptophan synthase beta chain-like PALP domain-containing protein</fullName>
    </recommendedName>
</protein>
<sequence>MDAHITDALGRPDLVRLDDGLVCLRFESMKVVSALAAVRHLLDTGRVRPGDTLLDSSSGIYAHALALACHRYGLRCHIVGSTTVDDTLRAQLAVLGAHLEQMPSSASLTLDQNRRVARIHEILRDNPGHHWMRQYHDDIHCLGYRAVADRIAGELGNGPLTLVGGVGSGASTGALATYLVADTGHRYADTVFARHRDAPPIDTLAPTPVSTVDDLAHPWSRMDWARAPAPNA</sequence>
<gene>
    <name evidence="4" type="ORF">BLA60_18095</name>
</gene>
<dbReference type="InterPro" id="IPR050214">
    <property type="entry name" value="Cys_Synth/Cystath_Beta-Synth"/>
</dbReference>
<dbReference type="InterPro" id="IPR001926">
    <property type="entry name" value="TrpB-like_PALP"/>
</dbReference>